<dbReference type="PANTHER" id="PTHR43155:SF2">
    <property type="entry name" value="CYCLIC DI-GMP PHOSPHODIESTERASE PA4108"/>
    <property type="match status" value="1"/>
</dbReference>
<dbReference type="InterPro" id="IPR003607">
    <property type="entry name" value="HD/PDEase_dom"/>
</dbReference>
<dbReference type="SUPFAM" id="SSF109604">
    <property type="entry name" value="HD-domain/PDEase-like"/>
    <property type="match status" value="1"/>
</dbReference>
<dbReference type="CDD" id="cd00077">
    <property type="entry name" value="HDc"/>
    <property type="match status" value="1"/>
</dbReference>
<dbReference type="Gene3D" id="1.10.3210.10">
    <property type="entry name" value="Hypothetical protein af1432"/>
    <property type="match status" value="1"/>
</dbReference>
<dbReference type="PANTHER" id="PTHR43155">
    <property type="entry name" value="CYCLIC DI-GMP PHOSPHODIESTERASE PA4108-RELATED"/>
    <property type="match status" value="1"/>
</dbReference>
<dbReference type="NCBIfam" id="TIGR00277">
    <property type="entry name" value="HDIG"/>
    <property type="match status" value="1"/>
</dbReference>
<sequence>MRIISVDSVKGNECLAKDIVSENNSVLMTAGTIVKKDYVSRLKALNIEYIYVEDEIGQGIDLEESLEYQIKEQCQETVREILTKYTYQTDNELEEIITIADEIINDILQQPDVIYNLSSIRNKDEGTYSHSLNVCALSVILAFKLKLPKKKVREIAIGCLLHDIGFTFITTDFSNRKMDEFSEKEQKEIKKHVIYGYSAVEKMKWLSSTSKDIILSHHERMDGSGYPFHLKGDKIRIGSRIAAVCDEFDSRVYGNLVPKMKVHDAIDFIVSQAESKFDLDVVKAFVASVAAYPIGALVITNQNEIGIVLRQNPKCPTRPVIRIIQDANGRKPTEWIEKDLTKELTLFITDTIMD</sequence>
<organism evidence="2 3">
    <name type="scientific">Herbinix hemicellulosilytica</name>
    <dbReference type="NCBI Taxonomy" id="1564487"/>
    <lineage>
        <taxon>Bacteria</taxon>
        <taxon>Bacillati</taxon>
        <taxon>Bacillota</taxon>
        <taxon>Clostridia</taxon>
        <taxon>Lachnospirales</taxon>
        <taxon>Lachnospiraceae</taxon>
        <taxon>Herbinix</taxon>
    </lineage>
</organism>
<reference evidence="2 3" key="1">
    <citation type="submission" date="2015-06" db="EMBL/GenBank/DDBJ databases">
        <authorList>
            <person name="Wibberg Daniel"/>
        </authorList>
    </citation>
    <scope>NUCLEOTIDE SEQUENCE [LARGE SCALE GENOMIC DNA]</scope>
    <source>
        <strain evidence="2 3">T3/55T</strain>
    </source>
</reference>
<proteinExistence type="predicted"/>
<name>A0A0H5SZ74_HERHM</name>
<evidence type="ECO:0000313" key="2">
    <source>
        <dbReference type="EMBL" id="CRZ35688.1"/>
    </source>
</evidence>
<dbReference type="InterPro" id="IPR037522">
    <property type="entry name" value="HD_GYP_dom"/>
</dbReference>
<dbReference type="InterPro" id="IPR006675">
    <property type="entry name" value="HDIG_dom"/>
</dbReference>
<dbReference type="RefSeq" id="WP_103203760.1">
    <property type="nucleotide sequence ID" value="NZ_CVTD020000027.1"/>
</dbReference>
<accession>A0A0H5SZ74</accession>
<dbReference type="OrthoDB" id="9804747at2"/>
<dbReference type="Pfam" id="PF13487">
    <property type="entry name" value="HD_5"/>
    <property type="match status" value="1"/>
</dbReference>
<feature type="domain" description="HD-GYP" evidence="1">
    <location>
        <begin position="105"/>
        <end position="301"/>
    </location>
</feature>
<keyword evidence="3" id="KW-1185">Reference proteome</keyword>
<dbReference type="EMBL" id="CVTD020000027">
    <property type="protein sequence ID" value="CRZ35688.1"/>
    <property type="molecule type" value="Genomic_DNA"/>
</dbReference>
<dbReference type="SMART" id="SM00471">
    <property type="entry name" value="HDc"/>
    <property type="match status" value="1"/>
</dbReference>
<dbReference type="PROSITE" id="PS51832">
    <property type="entry name" value="HD_GYP"/>
    <property type="match status" value="1"/>
</dbReference>
<gene>
    <name evidence="2" type="ORF">HHT355_2504</name>
</gene>
<evidence type="ECO:0000313" key="3">
    <source>
        <dbReference type="Proteomes" id="UP000236497"/>
    </source>
</evidence>
<dbReference type="Proteomes" id="UP000236497">
    <property type="component" value="Unassembled WGS sequence"/>
</dbReference>
<protein>
    <recommendedName>
        <fullName evidence="1">HD-GYP domain-containing protein</fullName>
    </recommendedName>
</protein>
<evidence type="ECO:0000259" key="1">
    <source>
        <dbReference type="PROSITE" id="PS51832"/>
    </source>
</evidence>
<dbReference type="AlphaFoldDB" id="A0A0H5SZ74"/>